<dbReference type="InterPro" id="IPR036265">
    <property type="entry name" value="HIT-like_sf"/>
</dbReference>
<reference evidence="6 7" key="1">
    <citation type="submission" date="2020-08" db="EMBL/GenBank/DDBJ databases">
        <title>Genomic Encyclopedia of Type Strains, Phase IV (KMG-IV): sequencing the most valuable type-strain genomes for metagenomic binning, comparative biology and taxonomic classification.</title>
        <authorList>
            <person name="Goeker M."/>
        </authorList>
    </citation>
    <scope>NUCLEOTIDE SEQUENCE [LARGE SCALE GENOMIC DNA]</scope>
    <source>
        <strain evidence="6 7">DSM 103733</strain>
    </source>
</reference>
<keyword evidence="6" id="KW-0548">Nucleotidyltransferase</keyword>
<dbReference type="OrthoDB" id="9784774at2"/>
<gene>
    <name evidence="6" type="ORF">HNQ77_003916</name>
</gene>
<proteinExistence type="predicted"/>
<evidence type="ECO:0000259" key="5">
    <source>
        <dbReference type="PROSITE" id="PS51084"/>
    </source>
</evidence>
<dbReference type="InterPro" id="IPR052908">
    <property type="entry name" value="AP-4-A_phosphorylase"/>
</dbReference>
<keyword evidence="1" id="KW-0547">Nucleotide-binding</keyword>
<dbReference type="PROSITE" id="PS51084">
    <property type="entry name" value="HIT_2"/>
    <property type="match status" value="1"/>
</dbReference>
<feature type="binding site" evidence="3">
    <location>
        <position position="149"/>
    </location>
    <ligand>
        <name>substrate</name>
    </ligand>
</feature>
<comment type="caution">
    <text evidence="6">The sequence shown here is derived from an EMBL/GenBank/DDBJ whole genome shotgun (WGS) entry which is preliminary data.</text>
</comment>
<sequence>MDHLWTPWRYAYVTDEQKNARKGVPEELSAWPGDEGCVFCNIIAAADYAITQGMAVDEAERVAGIVDRGEFNFVCLNRYPYNAGHVMIVPYAHRSSLAVLDRETAHEMADLAQRCELALQEVYHPHGFNFGLNLGKAAGAGVAEHLHLHALPRWAGDTNFMTVVAESRVLPEDLSVTWQRLRQAFRIAPGS</sequence>
<feature type="domain" description="HIT" evidence="5">
    <location>
        <begin position="52"/>
        <end position="160"/>
    </location>
</feature>
<accession>A0A841JX68</accession>
<feature type="binding site" evidence="3">
    <location>
        <begin position="139"/>
        <end position="142"/>
    </location>
    <ligand>
        <name>substrate</name>
    </ligand>
</feature>
<dbReference type="SUPFAM" id="SSF54197">
    <property type="entry name" value="HIT-like"/>
    <property type="match status" value="1"/>
</dbReference>
<dbReference type="InterPro" id="IPR011146">
    <property type="entry name" value="HIT-like"/>
</dbReference>
<evidence type="ECO:0000313" key="7">
    <source>
        <dbReference type="Proteomes" id="UP000538666"/>
    </source>
</evidence>
<protein>
    <submittedName>
        <fullName evidence="6">ATP adenylyltransferase</fullName>
        <ecNumber evidence="6">2.7.7.53</ecNumber>
    </submittedName>
</protein>
<organism evidence="6 7">
    <name type="scientific">Silvibacterium bohemicum</name>
    <dbReference type="NCBI Taxonomy" id="1577686"/>
    <lineage>
        <taxon>Bacteria</taxon>
        <taxon>Pseudomonadati</taxon>
        <taxon>Acidobacteriota</taxon>
        <taxon>Terriglobia</taxon>
        <taxon>Terriglobales</taxon>
        <taxon>Acidobacteriaceae</taxon>
        <taxon>Silvibacterium</taxon>
    </lineage>
</organism>
<dbReference type="InterPro" id="IPR039383">
    <property type="entry name" value="FHIT"/>
</dbReference>
<dbReference type="PANTHER" id="PTHR42997">
    <property type="entry name" value="HIT FAMILY HYDROLASE"/>
    <property type="match status" value="1"/>
</dbReference>
<evidence type="ECO:0000256" key="3">
    <source>
        <dbReference type="PIRSR" id="PIRSR639383-2"/>
    </source>
</evidence>
<dbReference type="EC" id="2.7.7.53" evidence="6"/>
<dbReference type="RefSeq" id="WP_050060948.1">
    <property type="nucleotide sequence ID" value="NZ_JACHEK010000008.1"/>
</dbReference>
<keyword evidence="7" id="KW-1185">Reference proteome</keyword>
<dbReference type="EMBL" id="JACHEK010000008">
    <property type="protein sequence ID" value="MBB6145946.1"/>
    <property type="molecule type" value="Genomic_DNA"/>
</dbReference>
<dbReference type="PANTHER" id="PTHR42997:SF1">
    <property type="entry name" value="AP-4-A PHOSPHORYLASE"/>
    <property type="match status" value="1"/>
</dbReference>
<dbReference type="Gene3D" id="3.30.428.10">
    <property type="entry name" value="HIT-like"/>
    <property type="match status" value="1"/>
</dbReference>
<dbReference type="GO" id="GO:0000166">
    <property type="term" value="F:nucleotide binding"/>
    <property type="evidence" value="ECO:0007669"/>
    <property type="project" value="UniProtKB-KW"/>
</dbReference>
<dbReference type="GO" id="GO:0003877">
    <property type="term" value="F:ATP:ADP adenylyltransferase activity"/>
    <property type="evidence" value="ECO:0007669"/>
    <property type="project" value="UniProtKB-EC"/>
</dbReference>
<evidence type="ECO:0000256" key="1">
    <source>
        <dbReference type="ARBA" id="ARBA00022741"/>
    </source>
</evidence>
<dbReference type="CDD" id="cd01275">
    <property type="entry name" value="FHIT"/>
    <property type="match status" value="1"/>
</dbReference>
<evidence type="ECO:0000256" key="4">
    <source>
        <dbReference type="PROSITE-ProRule" id="PRU00464"/>
    </source>
</evidence>
<evidence type="ECO:0000313" key="6">
    <source>
        <dbReference type="EMBL" id="MBB6145946.1"/>
    </source>
</evidence>
<dbReference type="AlphaFoldDB" id="A0A841JX68"/>
<keyword evidence="6" id="KW-0808">Transferase</keyword>
<evidence type="ECO:0000256" key="2">
    <source>
        <dbReference type="PIRSR" id="PIRSR639383-1"/>
    </source>
</evidence>
<feature type="binding site" evidence="3">
    <location>
        <position position="77"/>
    </location>
    <ligand>
        <name>substrate</name>
    </ligand>
</feature>
<feature type="short sequence motif" description="Histidine triad motif" evidence="4">
    <location>
        <begin position="145"/>
        <end position="149"/>
    </location>
</feature>
<dbReference type="Pfam" id="PF01230">
    <property type="entry name" value="HIT"/>
    <property type="match status" value="1"/>
</dbReference>
<dbReference type="Proteomes" id="UP000538666">
    <property type="component" value="Unassembled WGS sequence"/>
</dbReference>
<name>A0A841JX68_9BACT</name>
<feature type="active site" description="Tele-AMP-histidine intermediate" evidence="2">
    <location>
        <position position="147"/>
    </location>
</feature>